<dbReference type="InterPro" id="IPR051843">
    <property type="entry name" value="CPA1_transporter"/>
</dbReference>
<evidence type="ECO:0000259" key="6">
    <source>
        <dbReference type="Pfam" id="PF00999"/>
    </source>
</evidence>
<feature type="transmembrane region" description="Helical" evidence="5">
    <location>
        <begin position="245"/>
        <end position="277"/>
    </location>
</feature>
<dbReference type="InterPro" id="IPR038770">
    <property type="entry name" value="Na+/solute_symporter_sf"/>
</dbReference>
<feature type="domain" description="Cation/H+ exchanger transmembrane" evidence="6">
    <location>
        <begin position="14"/>
        <end position="409"/>
    </location>
</feature>
<proteinExistence type="predicted"/>
<gene>
    <name evidence="7" type="ORF">QX51_08650</name>
</gene>
<dbReference type="GO" id="GO:1902600">
    <property type="term" value="P:proton transmembrane transport"/>
    <property type="evidence" value="ECO:0007669"/>
    <property type="project" value="InterPro"/>
</dbReference>
<dbReference type="EMBL" id="JWHR01000079">
    <property type="protein sequence ID" value="KHS57301.1"/>
    <property type="molecule type" value="Genomic_DNA"/>
</dbReference>
<keyword evidence="3 5" id="KW-1133">Transmembrane helix</keyword>
<keyword evidence="2 5" id="KW-0812">Transmembrane</keyword>
<feature type="transmembrane region" description="Helical" evidence="5">
    <location>
        <begin position="172"/>
        <end position="190"/>
    </location>
</feature>
<keyword evidence="8" id="KW-1185">Reference proteome</keyword>
<evidence type="ECO:0000256" key="4">
    <source>
        <dbReference type="ARBA" id="ARBA00023136"/>
    </source>
</evidence>
<dbReference type="AlphaFoldDB" id="A0A0B3VKJ9"/>
<comment type="caution">
    <text evidence="7">The sequence shown here is derived from an EMBL/GenBank/DDBJ whole genome shotgun (WGS) entry which is preliminary data.</text>
</comment>
<comment type="subcellular location">
    <subcellularLocation>
        <location evidence="1">Membrane</location>
        <topology evidence="1">Multi-pass membrane protein</topology>
    </subcellularLocation>
</comment>
<evidence type="ECO:0000256" key="5">
    <source>
        <dbReference type="SAM" id="Phobius"/>
    </source>
</evidence>
<dbReference type="Pfam" id="PF00999">
    <property type="entry name" value="Na_H_Exchanger"/>
    <property type="match status" value="1"/>
</dbReference>
<feature type="transmembrane region" description="Helical" evidence="5">
    <location>
        <begin position="97"/>
        <end position="115"/>
    </location>
</feature>
<dbReference type="InterPro" id="IPR006153">
    <property type="entry name" value="Cation/H_exchanger_TM"/>
</dbReference>
<dbReference type="Gene3D" id="1.20.1530.20">
    <property type="match status" value="1"/>
</dbReference>
<feature type="transmembrane region" description="Helical" evidence="5">
    <location>
        <begin position="127"/>
        <end position="152"/>
    </location>
</feature>
<evidence type="ECO:0000256" key="1">
    <source>
        <dbReference type="ARBA" id="ARBA00004141"/>
    </source>
</evidence>
<keyword evidence="4 5" id="KW-0472">Membrane</keyword>
<evidence type="ECO:0000313" key="8">
    <source>
        <dbReference type="Proteomes" id="UP000031189"/>
    </source>
</evidence>
<dbReference type="STRING" id="1577792.QX51_08650"/>
<feature type="transmembrane region" description="Helical" evidence="5">
    <location>
        <begin position="396"/>
        <end position="416"/>
    </location>
</feature>
<dbReference type="PANTHER" id="PTHR31102:SF1">
    <property type="entry name" value="CATION_H+ EXCHANGER DOMAIN-CONTAINING PROTEIN"/>
    <property type="match status" value="1"/>
</dbReference>
<dbReference type="Proteomes" id="UP000031189">
    <property type="component" value="Unassembled WGS sequence"/>
</dbReference>
<dbReference type="RefSeq" id="WP_039679512.1">
    <property type="nucleotide sequence ID" value="NZ_JWHR01000079.1"/>
</dbReference>
<sequence>MDILALLIISPVLFLIGQFVAKKAKIAPPIFYLILGVLFGGSIGVVHIFGNQDLLPNMANYNTIALWLMFFGAGFNIDINKLKSSGKDTINMSVIPVYIEAIVMTGVVFLGLKVLPLGFDLKLPHVAIIMLLFACASPANVIPACVALNMKGLAGKNRITDTVLTASIFDNFTHFPLLVVAIVLTVAPVMGMKLSPLMLVGIVIGVVLALGVICILASLLGGIVAKILSSLSDKVAKNPQNKKVAISYTMIYFAIFALILNFAGPLKSLAVLIIVAVSVGINSKEKNKLGGIIGFNSSVVFAMFGSPIIFTYVGSLINIQALLNPVMLAFGVAVTFIGIAVKGFVTKVVLKDEKYTYGERKFAMAAFVSKGIILVNFSLILMGPLTSMGLGYVVDFMILLAAISIVASVPLGITLLDKAEGKWLTKEDQETVSKAS</sequence>
<reference evidence="7 8" key="1">
    <citation type="submission" date="2014-12" db="EMBL/GenBank/DDBJ databases">
        <title>Draft genome sequence of Terrisporobacter sp. 08-306576, isolated from the blood culture of a bacteremia patient.</title>
        <authorList>
            <person name="Lund L.C."/>
            <person name="Sydenham T.V."/>
            <person name="Hogh S.V."/>
            <person name="Skov M.N."/>
            <person name="Kemp M."/>
            <person name="Justesen U.S."/>
        </authorList>
    </citation>
    <scope>NUCLEOTIDE SEQUENCE [LARGE SCALE GENOMIC DNA]</scope>
    <source>
        <strain evidence="7 8">08-306576</strain>
    </source>
</reference>
<dbReference type="GO" id="GO:0016020">
    <property type="term" value="C:membrane"/>
    <property type="evidence" value="ECO:0007669"/>
    <property type="project" value="UniProtKB-SubCell"/>
</dbReference>
<evidence type="ECO:0000313" key="7">
    <source>
        <dbReference type="EMBL" id="KHS57301.1"/>
    </source>
</evidence>
<feature type="transmembrane region" description="Helical" evidence="5">
    <location>
        <begin position="289"/>
        <end position="314"/>
    </location>
</feature>
<feature type="transmembrane region" description="Helical" evidence="5">
    <location>
        <begin position="362"/>
        <end position="384"/>
    </location>
</feature>
<feature type="transmembrane region" description="Helical" evidence="5">
    <location>
        <begin position="197"/>
        <end position="225"/>
    </location>
</feature>
<feature type="transmembrane region" description="Helical" evidence="5">
    <location>
        <begin position="31"/>
        <end position="49"/>
    </location>
</feature>
<feature type="transmembrane region" description="Helical" evidence="5">
    <location>
        <begin position="61"/>
        <end position="77"/>
    </location>
</feature>
<evidence type="ECO:0000256" key="2">
    <source>
        <dbReference type="ARBA" id="ARBA00022692"/>
    </source>
</evidence>
<accession>A0A0B3VKJ9</accession>
<dbReference type="GO" id="GO:0015297">
    <property type="term" value="F:antiporter activity"/>
    <property type="evidence" value="ECO:0007669"/>
    <property type="project" value="InterPro"/>
</dbReference>
<protein>
    <recommendedName>
        <fullName evidence="6">Cation/H+ exchanger transmembrane domain-containing protein</fullName>
    </recommendedName>
</protein>
<dbReference type="PANTHER" id="PTHR31102">
    <property type="match status" value="1"/>
</dbReference>
<feature type="transmembrane region" description="Helical" evidence="5">
    <location>
        <begin position="326"/>
        <end position="350"/>
    </location>
</feature>
<name>A0A0B3VKJ9_9FIRM</name>
<evidence type="ECO:0000256" key="3">
    <source>
        <dbReference type="ARBA" id="ARBA00022989"/>
    </source>
</evidence>
<organism evidence="7 8">
    <name type="scientific">Terrisporobacter othiniensis</name>
    <dbReference type="NCBI Taxonomy" id="1577792"/>
    <lineage>
        <taxon>Bacteria</taxon>
        <taxon>Bacillati</taxon>
        <taxon>Bacillota</taxon>
        <taxon>Clostridia</taxon>
        <taxon>Peptostreptococcales</taxon>
        <taxon>Peptostreptococcaceae</taxon>
        <taxon>Terrisporobacter</taxon>
    </lineage>
</organism>